<comment type="caution">
    <text evidence="2">The sequence shown here is derived from an EMBL/GenBank/DDBJ whole genome shotgun (WGS) entry which is preliminary data.</text>
</comment>
<protein>
    <submittedName>
        <fullName evidence="2">Uncharacterized protein</fullName>
    </submittedName>
</protein>
<evidence type="ECO:0000256" key="1">
    <source>
        <dbReference type="SAM" id="SignalP"/>
    </source>
</evidence>
<proteinExistence type="predicted"/>
<dbReference type="EMBL" id="JASCZI010272003">
    <property type="protein sequence ID" value="MED6219067.1"/>
    <property type="molecule type" value="Genomic_DNA"/>
</dbReference>
<organism evidence="2 3">
    <name type="scientific">Stylosanthes scabra</name>
    <dbReference type="NCBI Taxonomy" id="79078"/>
    <lineage>
        <taxon>Eukaryota</taxon>
        <taxon>Viridiplantae</taxon>
        <taxon>Streptophyta</taxon>
        <taxon>Embryophyta</taxon>
        <taxon>Tracheophyta</taxon>
        <taxon>Spermatophyta</taxon>
        <taxon>Magnoliopsida</taxon>
        <taxon>eudicotyledons</taxon>
        <taxon>Gunneridae</taxon>
        <taxon>Pentapetalae</taxon>
        <taxon>rosids</taxon>
        <taxon>fabids</taxon>
        <taxon>Fabales</taxon>
        <taxon>Fabaceae</taxon>
        <taxon>Papilionoideae</taxon>
        <taxon>50 kb inversion clade</taxon>
        <taxon>dalbergioids sensu lato</taxon>
        <taxon>Dalbergieae</taxon>
        <taxon>Pterocarpus clade</taxon>
        <taxon>Stylosanthes</taxon>
    </lineage>
</organism>
<evidence type="ECO:0000313" key="2">
    <source>
        <dbReference type="EMBL" id="MED6219067.1"/>
    </source>
</evidence>
<feature type="signal peptide" evidence="1">
    <location>
        <begin position="1"/>
        <end position="26"/>
    </location>
</feature>
<name>A0ABU6ZAW1_9FABA</name>
<evidence type="ECO:0000313" key="3">
    <source>
        <dbReference type="Proteomes" id="UP001341840"/>
    </source>
</evidence>
<feature type="chain" id="PRO_5045608915" evidence="1">
    <location>
        <begin position="27"/>
        <end position="145"/>
    </location>
</feature>
<accession>A0ABU6ZAW1</accession>
<gene>
    <name evidence="2" type="ORF">PIB30_032432</name>
</gene>
<keyword evidence="1" id="KW-0732">Signal</keyword>
<reference evidence="2 3" key="1">
    <citation type="journal article" date="2023" name="Plants (Basel)">
        <title>Bridging the Gap: Combining Genomics and Transcriptomics Approaches to Understand Stylosanthes scabra, an Orphan Legume from the Brazilian Caatinga.</title>
        <authorList>
            <person name="Ferreira-Neto J.R.C."/>
            <person name="da Silva M.D."/>
            <person name="Binneck E."/>
            <person name="de Melo N.F."/>
            <person name="da Silva R.H."/>
            <person name="de Melo A.L.T.M."/>
            <person name="Pandolfi V."/>
            <person name="Bustamante F.O."/>
            <person name="Brasileiro-Vidal A.C."/>
            <person name="Benko-Iseppon A.M."/>
        </authorList>
    </citation>
    <scope>NUCLEOTIDE SEQUENCE [LARGE SCALE GENOMIC DNA]</scope>
    <source>
        <tissue evidence="2">Leaves</tissue>
    </source>
</reference>
<sequence>MSPTTIRFFLALKLLLLTMVAWSSMGHCSTTPRPKSIGAVLDLDSLMGKQQKVAIKIAIRDFNRFSRTNKLHLKMKNSRGNSAQTVASGLGSFSQFSDPAWSSTFASLMNMLIMLAGPKLGGYAQEESEIYSLISDHGLAPHNIF</sequence>
<dbReference type="Proteomes" id="UP001341840">
    <property type="component" value="Unassembled WGS sequence"/>
</dbReference>
<keyword evidence="3" id="KW-1185">Reference proteome</keyword>